<organism evidence="3 4">
    <name type="scientific">Crenobacter cavernae</name>
    <dbReference type="NCBI Taxonomy" id="2290923"/>
    <lineage>
        <taxon>Bacteria</taxon>
        <taxon>Pseudomonadati</taxon>
        <taxon>Pseudomonadota</taxon>
        <taxon>Betaproteobacteria</taxon>
        <taxon>Neisseriales</taxon>
        <taxon>Neisseriaceae</taxon>
        <taxon>Crenobacter</taxon>
    </lineage>
</organism>
<accession>A0A345Y3J5</accession>
<evidence type="ECO:0000256" key="1">
    <source>
        <dbReference type="ARBA" id="ARBA00006226"/>
    </source>
</evidence>
<dbReference type="Pfam" id="PF05016">
    <property type="entry name" value="ParE_toxin"/>
    <property type="match status" value="1"/>
</dbReference>
<dbReference type="PANTHER" id="PTHR35601">
    <property type="entry name" value="TOXIN RELE"/>
    <property type="match status" value="1"/>
</dbReference>
<dbReference type="SUPFAM" id="SSF143011">
    <property type="entry name" value="RelE-like"/>
    <property type="match status" value="1"/>
</dbReference>
<dbReference type="InterPro" id="IPR007712">
    <property type="entry name" value="RelE/ParE_toxin"/>
</dbReference>
<dbReference type="InterPro" id="IPR035093">
    <property type="entry name" value="RelE/ParE_toxin_dom_sf"/>
</dbReference>
<dbReference type="EMBL" id="CP031337">
    <property type="protein sequence ID" value="AXK38497.1"/>
    <property type="molecule type" value="Genomic_DNA"/>
</dbReference>
<dbReference type="AlphaFoldDB" id="A0A345Y3J5"/>
<gene>
    <name evidence="3" type="ORF">DWG20_03125</name>
</gene>
<name>A0A345Y3J5_9NEIS</name>
<evidence type="ECO:0000256" key="2">
    <source>
        <dbReference type="ARBA" id="ARBA00022649"/>
    </source>
</evidence>
<sequence>MTFKLAFHPDALDEWHKLDKPVREQFKKKLAERLEEPRVPGARVSGAADLFKIKLRSAGFRLVYRVEDERVTVLVLAVGRRDRNAAYKAALGRLND</sequence>
<dbReference type="OrthoDB" id="9801234at2"/>
<comment type="similarity">
    <text evidence="1">Belongs to the RelE toxin family.</text>
</comment>
<dbReference type="KEGG" id="ccah:DWG20_03125"/>
<dbReference type="Gene3D" id="3.30.2310.20">
    <property type="entry name" value="RelE-like"/>
    <property type="match status" value="1"/>
</dbReference>
<proteinExistence type="inferred from homology"/>
<dbReference type="RefSeq" id="WP_115432437.1">
    <property type="nucleotide sequence ID" value="NZ_CP031337.1"/>
</dbReference>
<reference evidence="3 4" key="1">
    <citation type="submission" date="2018-07" db="EMBL/GenBank/DDBJ databases">
        <title>Crenobacter cavernae sp. nov., isolated from a karst cave.</title>
        <authorList>
            <person name="Zhu H."/>
        </authorList>
    </citation>
    <scope>NUCLEOTIDE SEQUENCE [LARGE SCALE GENOMIC DNA]</scope>
    <source>
        <strain evidence="3 4">K1W11S-77</strain>
    </source>
</reference>
<dbReference type="Proteomes" id="UP000254537">
    <property type="component" value="Chromosome"/>
</dbReference>
<keyword evidence="2" id="KW-1277">Toxin-antitoxin system</keyword>
<dbReference type="PANTHER" id="PTHR35601:SF1">
    <property type="entry name" value="TOXIN RELE"/>
    <property type="match status" value="1"/>
</dbReference>
<evidence type="ECO:0000313" key="4">
    <source>
        <dbReference type="Proteomes" id="UP000254537"/>
    </source>
</evidence>
<evidence type="ECO:0000313" key="3">
    <source>
        <dbReference type="EMBL" id="AXK38497.1"/>
    </source>
</evidence>
<protein>
    <submittedName>
        <fullName evidence="3">Type II toxin-antitoxin system RelE/ParE family toxin</fullName>
    </submittedName>
</protein>